<keyword evidence="2" id="KW-1185">Reference proteome</keyword>
<dbReference type="Proteomes" id="UP000727407">
    <property type="component" value="Unassembled WGS sequence"/>
</dbReference>
<dbReference type="EMBL" id="QNUK01000018">
    <property type="protein sequence ID" value="KAF5907860.1"/>
    <property type="molecule type" value="Genomic_DNA"/>
</dbReference>
<proteinExistence type="predicted"/>
<accession>A0A8J4XG98</accession>
<dbReference type="AlphaFoldDB" id="A0A8J4XG98"/>
<evidence type="ECO:0000313" key="2">
    <source>
        <dbReference type="Proteomes" id="UP000727407"/>
    </source>
</evidence>
<reference evidence="1" key="1">
    <citation type="submission" date="2020-07" db="EMBL/GenBank/DDBJ databases">
        <title>Clarias magur genome sequencing, assembly and annotation.</title>
        <authorList>
            <person name="Kushwaha B."/>
            <person name="Kumar R."/>
            <person name="Das P."/>
            <person name="Joshi C.G."/>
            <person name="Kumar D."/>
            <person name="Nagpure N.S."/>
            <person name="Pandey M."/>
            <person name="Agarwal S."/>
            <person name="Srivastava S."/>
            <person name="Singh M."/>
            <person name="Sahoo L."/>
            <person name="Jayasankar P."/>
            <person name="Meher P.K."/>
            <person name="Koringa P.G."/>
            <person name="Iquebal M.A."/>
            <person name="Das S.P."/>
            <person name="Bit A."/>
            <person name="Patnaik S."/>
            <person name="Patel N."/>
            <person name="Shah T.M."/>
            <person name="Hinsu A."/>
            <person name="Jena J.K."/>
        </authorList>
    </citation>
    <scope>NUCLEOTIDE SEQUENCE</scope>
    <source>
        <strain evidence="1">CIFAMagur01</strain>
        <tissue evidence="1">Testis</tissue>
    </source>
</reference>
<sequence length="60" mass="6977">MSQSSHTTHVLSCPHSLCQVMRLSIKYFQNFTDRTSFNVLRCLSINTLRVAFSWNLGVWN</sequence>
<organism evidence="1 2">
    <name type="scientific">Clarias magur</name>
    <name type="common">Asian catfish</name>
    <name type="synonym">Macropteronotus magur</name>
    <dbReference type="NCBI Taxonomy" id="1594786"/>
    <lineage>
        <taxon>Eukaryota</taxon>
        <taxon>Metazoa</taxon>
        <taxon>Chordata</taxon>
        <taxon>Craniata</taxon>
        <taxon>Vertebrata</taxon>
        <taxon>Euteleostomi</taxon>
        <taxon>Actinopterygii</taxon>
        <taxon>Neopterygii</taxon>
        <taxon>Teleostei</taxon>
        <taxon>Ostariophysi</taxon>
        <taxon>Siluriformes</taxon>
        <taxon>Clariidae</taxon>
        <taxon>Clarias</taxon>
    </lineage>
</organism>
<comment type="caution">
    <text evidence="1">The sequence shown here is derived from an EMBL/GenBank/DDBJ whole genome shotgun (WGS) entry which is preliminary data.</text>
</comment>
<gene>
    <name evidence="1" type="primary">lipM</name>
    <name evidence="1" type="ORF">DAT39_002414</name>
</gene>
<name>A0A8J4XG98_CLAMG</name>
<evidence type="ECO:0000313" key="1">
    <source>
        <dbReference type="EMBL" id="KAF5907860.1"/>
    </source>
</evidence>
<protein>
    <submittedName>
        <fullName evidence="1">Octanoyltransferase LipM</fullName>
    </submittedName>
</protein>